<dbReference type="GO" id="GO:0045048">
    <property type="term" value="P:protein insertion into ER membrane"/>
    <property type="evidence" value="ECO:0007669"/>
    <property type="project" value="InterPro"/>
</dbReference>
<dbReference type="AlphaFoldDB" id="A0AA38LJ81"/>
<comment type="caution">
    <text evidence="2">The sequence shown here is derived from an EMBL/GenBank/DDBJ whole genome shotgun (WGS) entry which is preliminary data.</text>
</comment>
<accession>A0AA38LJ81</accession>
<dbReference type="Pfam" id="PF04190">
    <property type="entry name" value="GET4"/>
    <property type="match status" value="1"/>
</dbReference>
<dbReference type="PANTHER" id="PTHR12875:SF0">
    <property type="entry name" value="GOLGI TO ER TRAFFIC PROTEIN 4 HOMOLOG"/>
    <property type="match status" value="1"/>
</dbReference>
<reference evidence="2 3" key="1">
    <citation type="journal article" date="2021" name="Nat. Plants">
        <title>The Taxus genome provides insights into paclitaxel biosynthesis.</title>
        <authorList>
            <person name="Xiong X."/>
            <person name="Gou J."/>
            <person name="Liao Q."/>
            <person name="Li Y."/>
            <person name="Zhou Q."/>
            <person name="Bi G."/>
            <person name="Li C."/>
            <person name="Du R."/>
            <person name="Wang X."/>
            <person name="Sun T."/>
            <person name="Guo L."/>
            <person name="Liang H."/>
            <person name="Lu P."/>
            <person name="Wu Y."/>
            <person name="Zhang Z."/>
            <person name="Ro D.K."/>
            <person name="Shang Y."/>
            <person name="Huang S."/>
            <person name="Yan J."/>
        </authorList>
    </citation>
    <scope>NUCLEOTIDE SEQUENCE [LARGE SCALE GENOMIC DNA]</scope>
    <source>
        <strain evidence="2">Ta-2019</strain>
    </source>
</reference>
<dbReference type="Gene3D" id="1.25.40.10">
    <property type="entry name" value="Tetratricopeptide repeat domain"/>
    <property type="match status" value="1"/>
</dbReference>
<name>A0AA38LJ81_TAXCH</name>
<gene>
    <name evidence="2" type="ORF">KI387_005864</name>
</gene>
<evidence type="ECO:0000313" key="3">
    <source>
        <dbReference type="Proteomes" id="UP000824469"/>
    </source>
</evidence>
<evidence type="ECO:0000256" key="1">
    <source>
        <dbReference type="ARBA" id="ARBA00005351"/>
    </source>
</evidence>
<comment type="similarity">
    <text evidence="1">Belongs to the GET4 family.</text>
</comment>
<dbReference type="OMA" id="MGELKEH"/>
<protein>
    <recommendedName>
        <fullName evidence="4">Golgi to ER traffic protein 4</fullName>
    </recommendedName>
</protein>
<organism evidence="2 3">
    <name type="scientific">Taxus chinensis</name>
    <name type="common">Chinese yew</name>
    <name type="synonym">Taxus wallichiana var. chinensis</name>
    <dbReference type="NCBI Taxonomy" id="29808"/>
    <lineage>
        <taxon>Eukaryota</taxon>
        <taxon>Viridiplantae</taxon>
        <taxon>Streptophyta</taxon>
        <taxon>Embryophyta</taxon>
        <taxon>Tracheophyta</taxon>
        <taxon>Spermatophyta</taxon>
        <taxon>Pinopsida</taxon>
        <taxon>Pinidae</taxon>
        <taxon>Conifers II</taxon>
        <taxon>Cupressales</taxon>
        <taxon>Taxaceae</taxon>
        <taxon>Taxus</taxon>
    </lineage>
</organism>
<dbReference type="GO" id="GO:0005829">
    <property type="term" value="C:cytosol"/>
    <property type="evidence" value="ECO:0007669"/>
    <property type="project" value="TreeGrafter"/>
</dbReference>
<sequence length="142" mass="16236">DMVKASKYFVNGSHPKSFAIALIDFTDKCYPGEADLAIARGVLMYLASGDLRNANHLMGELKEHSRTKEIELPNTPLLQFVKYLLLVLERDALPLFQILRKNYMSSINRDSFFNELLDEIAERFYGVHHRSGLQSILGDIFK</sequence>
<dbReference type="Proteomes" id="UP000824469">
    <property type="component" value="Unassembled WGS sequence"/>
</dbReference>
<keyword evidence="3" id="KW-1185">Reference proteome</keyword>
<dbReference type="InterPro" id="IPR007317">
    <property type="entry name" value="GET4"/>
</dbReference>
<feature type="non-terminal residue" evidence="2">
    <location>
        <position position="1"/>
    </location>
</feature>
<feature type="non-terminal residue" evidence="2">
    <location>
        <position position="142"/>
    </location>
</feature>
<dbReference type="EMBL" id="JAHRHJ020000002">
    <property type="protein sequence ID" value="KAH9325686.1"/>
    <property type="molecule type" value="Genomic_DNA"/>
</dbReference>
<proteinExistence type="inferred from homology"/>
<dbReference type="PANTHER" id="PTHR12875">
    <property type="entry name" value="GOLGI TO ER TRAFFIC PROTEIN 4 HOMOLOG"/>
    <property type="match status" value="1"/>
</dbReference>
<dbReference type="InterPro" id="IPR011990">
    <property type="entry name" value="TPR-like_helical_dom_sf"/>
</dbReference>
<evidence type="ECO:0000313" key="2">
    <source>
        <dbReference type="EMBL" id="KAH9325686.1"/>
    </source>
</evidence>
<evidence type="ECO:0008006" key="4">
    <source>
        <dbReference type="Google" id="ProtNLM"/>
    </source>
</evidence>